<evidence type="ECO:0000256" key="5">
    <source>
        <dbReference type="ARBA" id="ARBA00022927"/>
    </source>
</evidence>
<dbReference type="STRING" id="1610491.AAV94_03995"/>
<evidence type="ECO:0000256" key="3">
    <source>
        <dbReference type="ARBA" id="ARBA00022475"/>
    </source>
</evidence>
<evidence type="ECO:0000256" key="2">
    <source>
        <dbReference type="ARBA" id="ARBA00022448"/>
    </source>
</evidence>
<evidence type="ECO:0000256" key="9">
    <source>
        <dbReference type="HAMAP-Rule" id="MF_00422"/>
    </source>
</evidence>
<dbReference type="Proteomes" id="UP000050580">
    <property type="component" value="Unassembled WGS sequence"/>
</dbReference>
<keyword evidence="11" id="KW-1185">Reference proteome</keyword>
<feature type="transmembrane region" description="Helical" evidence="9">
    <location>
        <begin position="19"/>
        <end position="36"/>
    </location>
</feature>
<feature type="transmembrane region" description="Helical" evidence="9">
    <location>
        <begin position="42"/>
        <end position="61"/>
    </location>
</feature>
<dbReference type="NCBIfam" id="NF004371">
    <property type="entry name" value="PRK05740.1-1"/>
    <property type="match status" value="1"/>
</dbReference>
<dbReference type="InterPro" id="IPR005807">
    <property type="entry name" value="SecE_bac"/>
</dbReference>
<dbReference type="PATRIC" id="fig|1610491.3.peg.851"/>
<comment type="function">
    <text evidence="9">Essential subunit of the Sec protein translocation channel SecYEG. Clamps together the 2 halves of SecY. May contact the channel plug during translocation.</text>
</comment>
<keyword evidence="7 9" id="KW-0811">Translocation</keyword>
<feature type="transmembrane region" description="Helical" evidence="9">
    <location>
        <begin position="96"/>
        <end position="120"/>
    </location>
</feature>
<keyword evidence="4 9" id="KW-0812">Transmembrane</keyword>
<keyword evidence="8 9" id="KW-0472">Membrane</keyword>
<dbReference type="PANTHER" id="PTHR33910:SF1">
    <property type="entry name" value="PROTEIN TRANSLOCASE SUBUNIT SECE"/>
    <property type="match status" value="1"/>
</dbReference>
<evidence type="ECO:0000256" key="4">
    <source>
        <dbReference type="ARBA" id="ARBA00022692"/>
    </source>
</evidence>
<dbReference type="InterPro" id="IPR038379">
    <property type="entry name" value="SecE_sf"/>
</dbReference>
<dbReference type="InterPro" id="IPR001901">
    <property type="entry name" value="Translocase_SecE/Sec61-g"/>
</dbReference>
<dbReference type="NCBIfam" id="TIGR00964">
    <property type="entry name" value="secE_bact"/>
    <property type="match status" value="1"/>
</dbReference>
<evidence type="ECO:0000256" key="1">
    <source>
        <dbReference type="ARBA" id="ARBA00004370"/>
    </source>
</evidence>
<dbReference type="AlphaFoldDB" id="A0A0U1Q1J8"/>
<organism evidence="10 11">
    <name type="scientific">Lampropedia cohaerens</name>
    <dbReference type="NCBI Taxonomy" id="1610491"/>
    <lineage>
        <taxon>Bacteria</taxon>
        <taxon>Pseudomonadati</taxon>
        <taxon>Pseudomonadota</taxon>
        <taxon>Betaproteobacteria</taxon>
        <taxon>Burkholderiales</taxon>
        <taxon>Comamonadaceae</taxon>
        <taxon>Lampropedia</taxon>
    </lineage>
</organism>
<keyword evidence="3 9" id="KW-1003">Cell membrane</keyword>
<keyword evidence="2 9" id="KW-0813">Transport</keyword>
<dbReference type="Pfam" id="PF00584">
    <property type="entry name" value="SecE"/>
    <property type="match status" value="1"/>
</dbReference>
<evidence type="ECO:0000313" key="10">
    <source>
        <dbReference type="EMBL" id="KKW68638.1"/>
    </source>
</evidence>
<comment type="subcellular location">
    <subcellularLocation>
        <location evidence="1">Membrane</location>
    </subcellularLocation>
</comment>
<gene>
    <name evidence="9" type="primary">secE</name>
    <name evidence="10" type="ORF">AAV94_03995</name>
</gene>
<dbReference type="OrthoDB" id="9806365at2"/>
<dbReference type="PANTHER" id="PTHR33910">
    <property type="entry name" value="PROTEIN TRANSLOCASE SUBUNIT SECE"/>
    <property type="match status" value="1"/>
</dbReference>
<name>A0A0U1Q1J8_9BURK</name>
<dbReference type="GO" id="GO:0043952">
    <property type="term" value="P:protein transport by the Sec complex"/>
    <property type="evidence" value="ECO:0007669"/>
    <property type="project" value="UniProtKB-UniRule"/>
</dbReference>
<keyword evidence="6 9" id="KW-1133">Transmembrane helix</keyword>
<evidence type="ECO:0000256" key="6">
    <source>
        <dbReference type="ARBA" id="ARBA00022989"/>
    </source>
</evidence>
<keyword evidence="5 9" id="KW-0653">Protein transport</keyword>
<dbReference type="GO" id="GO:0008320">
    <property type="term" value="F:protein transmembrane transporter activity"/>
    <property type="evidence" value="ECO:0007669"/>
    <property type="project" value="UniProtKB-UniRule"/>
</dbReference>
<dbReference type="PRINTS" id="PR01650">
    <property type="entry name" value="SECETRNLCASE"/>
</dbReference>
<accession>A0A0U1Q1J8</accession>
<evidence type="ECO:0000256" key="8">
    <source>
        <dbReference type="ARBA" id="ARBA00023136"/>
    </source>
</evidence>
<dbReference type="GO" id="GO:0005886">
    <property type="term" value="C:plasma membrane"/>
    <property type="evidence" value="ECO:0007669"/>
    <property type="project" value="UniProtKB-UniRule"/>
</dbReference>
<comment type="caution">
    <text evidence="9">Lacks conserved residue(s) required for the propagation of feature annotation.</text>
</comment>
<reference evidence="10 11" key="1">
    <citation type="submission" date="2015-05" db="EMBL/GenBank/DDBJ databases">
        <title>Draft genome sequence of Lampropedia sp. CT6, isolated from the microbial mat of a hot water spring, located at Manikaran, India.</title>
        <authorList>
            <person name="Tripathi C."/>
            <person name="Rani P."/>
            <person name="Mahato N.K."/>
            <person name="Lal R."/>
        </authorList>
    </citation>
    <scope>NUCLEOTIDE SEQUENCE [LARGE SCALE GENOMIC DNA]</scope>
    <source>
        <strain evidence="10 11">CT6</strain>
    </source>
</reference>
<dbReference type="GO" id="GO:0065002">
    <property type="term" value="P:intracellular protein transmembrane transport"/>
    <property type="evidence" value="ECO:0007669"/>
    <property type="project" value="UniProtKB-UniRule"/>
</dbReference>
<protein>
    <recommendedName>
        <fullName evidence="9">Protein translocase subunit SecE</fullName>
    </recommendedName>
</protein>
<dbReference type="RefSeq" id="WP_046741050.1">
    <property type="nucleotide sequence ID" value="NZ_LBNQ01000017.1"/>
</dbReference>
<comment type="caution">
    <text evidence="10">The sequence shown here is derived from an EMBL/GenBank/DDBJ whole genome shotgun (WGS) entry which is preliminary data.</text>
</comment>
<dbReference type="EMBL" id="LBNQ01000017">
    <property type="protein sequence ID" value="KKW68638.1"/>
    <property type="molecule type" value="Genomic_DNA"/>
</dbReference>
<comment type="similarity">
    <text evidence="9">Belongs to the SecE/SEC61-gamma family.</text>
</comment>
<sequence>MAVSSQVETVGSGASKAKVVAAGLLVIAGIAAFYLLAGQGGWVQWLALLVGLAAAALVFLWSNPGKDFVGYVKDSYNELKKVVWPTRPEAMKMTGYVFAFAIVLATFLWLTDLVVGWAIFDLLLGWRN</sequence>
<dbReference type="Gene3D" id="1.20.5.1030">
    <property type="entry name" value="Preprotein translocase secy subunit"/>
    <property type="match status" value="1"/>
</dbReference>
<evidence type="ECO:0000313" key="11">
    <source>
        <dbReference type="Proteomes" id="UP000050580"/>
    </source>
</evidence>
<dbReference type="GO" id="GO:0006605">
    <property type="term" value="P:protein targeting"/>
    <property type="evidence" value="ECO:0007669"/>
    <property type="project" value="UniProtKB-UniRule"/>
</dbReference>
<dbReference type="GO" id="GO:0009306">
    <property type="term" value="P:protein secretion"/>
    <property type="evidence" value="ECO:0007669"/>
    <property type="project" value="UniProtKB-UniRule"/>
</dbReference>
<dbReference type="HAMAP" id="MF_00422">
    <property type="entry name" value="SecE"/>
    <property type="match status" value="1"/>
</dbReference>
<comment type="subunit">
    <text evidence="9">Component of the Sec protein translocase complex. Heterotrimer consisting of SecY, SecE and SecG subunits. The heterotrimers can form oligomers, although 1 heterotrimer is thought to be able to translocate proteins. Interacts with the ribosome. Interacts with SecDF, and other proteins may be involved. Interacts with SecA.</text>
</comment>
<proteinExistence type="inferred from homology"/>
<evidence type="ECO:0000256" key="7">
    <source>
        <dbReference type="ARBA" id="ARBA00023010"/>
    </source>
</evidence>